<name>A0A9D2KQK7_9BACT</name>
<dbReference type="GO" id="GO:0050660">
    <property type="term" value="F:flavin adenine dinucleotide binding"/>
    <property type="evidence" value="ECO:0007669"/>
    <property type="project" value="InterPro"/>
</dbReference>
<dbReference type="Gene3D" id="3.30.465.10">
    <property type="match status" value="1"/>
</dbReference>
<evidence type="ECO:0000313" key="12">
    <source>
        <dbReference type="EMBL" id="HJA79078.1"/>
    </source>
</evidence>
<evidence type="ECO:0000256" key="7">
    <source>
        <dbReference type="ARBA" id="ARBA00023122"/>
    </source>
</evidence>
<proteinExistence type="inferred from homology"/>
<feature type="domain" description="CBS" evidence="11">
    <location>
        <begin position="374"/>
        <end position="431"/>
    </location>
</feature>
<accession>A0A9D2KQK7</accession>
<organism evidence="12 13">
    <name type="scientific">Candidatus Desulfovibrio intestinavium</name>
    <dbReference type="NCBI Taxonomy" id="2838534"/>
    <lineage>
        <taxon>Bacteria</taxon>
        <taxon>Pseudomonadati</taxon>
        <taxon>Thermodesulfobacteriota</taxon>
        <taxon>Desulfovibrionia</taxon>
        <taxon>Desulfovibrionales</taxon>
        <taxon>Desulfovibrionaceae</taxon>
        <taxon>Desulfovibrio</taxon>
    </lineage>
</organism>
<protein>
    <submittedName>
        <fullName evidence="12">CBS domain-containing protein</fullName>
    </submittedName>
</protein>
<dbReference type="SMART" id="SM01091">
    <property type="entry name" value="CorC_HlyC"/>
    <property type="match status" value="1"/>
</dbReference>
<comment type="subcellular location">
    <subcellularLocation>
        <location evidence="1">Cell membrane</location>
        <topology evidence="1">Multi-pass membrane protein</topology>
    </subcellularLocation>
</comment>
<gene>
    <name evidence="12" type="ORF">H9784_05830</name>
</gene>
<dbReference type="Proteomes" id="UP000823821">
    <property type="component" value="Unassembled WGS sequence"/>
</dbReference>
<dbReference type="InterPro" id="IPR046342">
    <property type="entry name" value="CBS_dom_sf"/>
</dbReference>
<dbReference type="InterPro" id="IPR044751">
    <property type="entry name" value="Ion_transp-like_CBS"/>
</dbReference>
<feature type="transmembrane region" description="Helical" evidence="10">
    <location>
        <begin position="216"/>
        <end position="235"/>
    </location>
</feature>
<reference evidence="12" key="1">
    <citation type="journal article" date="2021" name="PeerJ">
        <title>Extensive microbial diversity within the chicken gut microbiome revealed by metagenomics and culture.</title>
        <authorList>
            <person name="Gilroy R."/>
            <person name="Ravi A."/>
            <person name="Getino M."/>
            <person name="Pursley I."/>
            <person name="Horton D.L."/>
            <person name="Alikhan N.F."/>
            <person name="Baker D."/>
            <person name="Gharbi K."/>
            <person name="Hall N."/>
            <person name="Watson M."/>
            <person name="Adriaenssens E.M."/>
            <person name="Foster-Nyarko E."/>
            <person name="Jarju S."/>
            <person name="Secka A."/>
            <person name="Antonio M."/>
            <person name="Oren A."/>
            <person name="Chaudhuri R.R."/>
            <person name="La Ragione R."/>
            <person name="Hildebrand F."/>
            <person name="Pallen M.J."/>
        </authorList>
    </citation>
    <scope>NUCLEOTIDE SEQUENCE</scope>
    <source>
        <strain evidence="12">5032</strain>
    </source>
</reference>
<keyword evidence="7 9" id="KW-0129">CBS domain</keyword>
<dbReference type="EMBL" id="DWZD01000039">
    <property type="protein sequence ID" value="HJA79078.1"/>
    <property type="molecule type" value="Genomic_DNA"/>
</dbReference>
<dbReference type="PANTHER" id="PTHR22777">
    <property type="entry name" value="HEMOLYSIN-RELATED"/>
    <property type="match status" value="1"/>
</dbReference>
<dbReference type="SUPFAM" id="SSF56176">
    <property type="entry name" value="FAD-binding/transporter-associated domain-like"/>
    <property type="match status" value="1"/>
</dbReference>
<dbReference type="GO" id="GO:0005886">
    <property type="term" value="C:plasma membrane"/>
    <property type="evidence" value="ECO:0007669"/>
    <property type="project" value="UniProtKB-SubCell"/>
</dbReference>
<comment type="caution">
    <text evidence="12">The sequence shown here is derived from an EMBL/GenBank/DDBJ whole genome shotgun (WGS) entry which is preliminary data.</text>
</comment>
<dbReference type="Pfam" id="PF03741">
    <property type="entry name" value="TerC"/>
    <property type="match status" value="1"/>
</dbReference>
<dbReference type="CDD" id="cd04590">
    <property type="entry name" value="CBS_pair_CorC_HlyC_assoc"/>
    <property type="match status" value="1"/>
</dbReference>
<dbReference type="InterPro" id="IPR016169">
    <property type="entry name" value="FAD-bd_PCMH_sub2"/>
</dbReference>
<dbReference type="PROSITE" id="PS51371">
    <property type="entry name" value="CBS"/>
    <property type="match status" value="1"/>
</dbReference>
<dbReference type="PANTHER" id="PTHR22777:SF15">
    <property type="entry name" value="UPF0053 INNER MEMBRANE PROTEIN YOAE"/>
    <property type="match status" value="1"/>
</dbReference>
<feature type="transmembrane region" description="Helical" evidence="10">
    <location>
        <begin position="86"/>
        <end position="105"/>
    </location>
</feature>
<sequence length="518" mass="56830">MWDMTWIADPSAWAGLGTLILLEVVLGIDNLVFISILTQRLPEKQRRHAFLTGLGLALAMRLILLSAIAWIVGLTEPIFTIAGKPFSWRDLILMGGGVFLLFKGTMELHERLEGHMLEYGSQDGHANFWQVIAQILVLDAVFSLDSIITSVGMVSHVPVMMLAVIAAMAVMVLAAAPLTNFVEKHPTVIILCLGFLLMIGLSLVMDGLGFHLPKGYLYAAICFSILVECCNQLALRNRRKRISMRDMRESTARAVLGLLGGSRYGEEDARLDAAALATEPDSDALFAPEERDMVARVIRLSGRTARFIMTPRQRVRWLDSKADHASACAFAAASPLAWLPVLDTDKDEVLGVVHCGDLAVAGDRPAADWSLAPLLRHAPDIFEHAGLSDLLEIFRNDPVPLAFVRDEYGSVVGVITPNDLLGVLAGQMGDMPAGPESCRQPDGSWLMPGRLSVDAVTAWLNIRVPSRSSSATLAGLLLEKLGHIPREGEKCHLDHWVMEICRMQGQRIEEVRAVRRED</sequence>
<evidence type="ECO:0000256" key="3">
    <source>
        <dbReference type="ARBA" id="ARBA00022475"/>
    </source>
</evidence>
<evidence type="ECO:0000256" key="1">
    <source>
        <dbReference type="ARBA" id="ARBA00004651"/>
    </source>
</evidence>
<reference evidence="12" key="2">
    <citation type="submission" date="2021-04" db="EMBL/GenBank/DDBJ databases">
        <authorList>
            <person name="Gilroy R."/>
        </authorList>
    </citation>
    <scope>NUCLEOTIDE SEQUENCE</scope>
    <source>
        <strain evidence="12">5032</strain>
    </source>
</reference>
<feature type="transmembrane region" description="Helical" evidence="10">
    <location>
        <begin position="49"/>
        <end position="74"/>
    </location>
</feature>
<dbReference type="SUPFAM" id="SSF54631">
    <property type="entry name" value="CBS-domain pair"/>
    <property type="match status" value="1"/>
</dbReference>
<keyword evidence="6 10" id="KW-1133">Transmembrane helix</keyword>
<feature type="transmembrane region" description="Helical" evidence="10">
    <location>
        <begin position="156"/>
        <end position="176"/>
    </location>
</feature>
<dbReference type="InterPro" id="IPR005496">
    <property type="entry name" value="Integral_membrane_TerC"/>
</dbReference>
<feature type="transmembrane region" description="Helical" evidence="10">
    <location>
        <begin position="188"/>
        <end position="210"/>
    </location>
</feature>
<keyword evidence="8 10" id="KW-0472">Membrane</keyword>
<evidence type="ECO:0000256" key="9">
    <source>
        <dbReference type="PROSITE-ProRule" id="PRU00703"/>
    </source>
</evidence>
<evidence type="ECO:0000256" key="4">
    <source>
        <dbReference type="ARBA" id="ARBA00022692"/>
    </source>
</evidence>
<dbReference type="AlphaFoldDB" id="A0A9D2KQK7"/>
<evidence type="ECO:0000256" key="2">
    <source>
        <dbReference type="ARBA" id="ARBA00006337"/>
    </source>
</evidence>
<evidence type="ECO:0000313" key="13">
    <source>
        <dbReference type="Proteomes" id="UP000823821"/>
    </source>
</evidence>
<evidence type="ECO:0000256" key="10">
    <source>
        <dbReference type="SAM" id="Phobius"/>
    </source>
</evidence>
<dbReference type="Pfam" id="PF03471">
    <property type="entry name" value="CorC_HlyC"/>
    <property type="match status" value="1"/>
</dbReference>
<keyword evidence="5" id="KW-0677">Repeat</keyword>
<dbReference type="Pfam" id="PF00571">
    <property type="entry name" value="CBS"/>
    <property type="match status" value="1"/>
</dbReference>
<dbReference type="InterPro" id="IPR005170">
    <property type="entry name" value="Transptr-assoc_dom"/>
</dbReference>
<keyword evidence="4 10" id="KW-0812">Transmembrane</keyword>
<dbReference type="InterPro" id="IPR000644">
    <property type="entry name" value="CBS_dom"/>
</dbReference>
<evidence type="ECO:0000259" key="11">
    <source>
        <dbReference type="PROSITE" id="PS51371"/>
    </source>
</evidence>
<feature type="transmembrane region" description="Helical" evidence="10">
    <location>
        <begin position="12"/>
        <end position="37"/>
    </location>
</feature>
<evidence type="ECO:0000256" key="8">
    <source>
        <dbReference type="ARBA" id="ARBA00023136"/>
    </source>
</evidence>
<keyword evidence="3" id="KW-1003">Cell membrane</keyword>
<feature type="transmembrane region" description="Helical" evidence="10">
    <location>
        <begin position="126"/>
        <end position="144"/>
    </location>
</feature>
<evidence type="ECO:0000256" key="6">
    <source>
        <dbReference type="ARBA" id="ARBA00022989"/>
    </source>
</evidence>
<comment type="similarity">
    <text evidence="2">Belongs to the UPF0053 family.</text>
</comment>
<dbReference type="InterPro" id="IPR036318">
    <property type="entry name" value="FAD-bd_PCMH-like_sf"/>
</dbReference>
<evidence type="ECO:0000256" key="5">
    <source>
        <dbReference type="ARBA" id="ARBA00022737"/>
    </source>
</evidence>
<dbReference type="Gene3D" id="3.10.580.10">
    <property type="entry name" value="CBS-domain"/>
    <property type="match status" value="1"/>
</dbReference>